<dbReference type="Pfam" id="PF00331">
    <property type="entry name" value="Glyco_hydro_10"/>
    <property type="match status" value="1"/>
</dbReference>
<dbReference type="GO" id="GO:0031176">
    <property type="term" value="F:endo-1,4-beta-xylanase activity"/>
    <property type="evidence" value="ECO:0007669"/>
    <property type="project" value="UniProtKB-EC"/>
</dbReference>
<name>A0A6C2UEP5_9BACT</name>
<evidence type="ECO:0000256" key="1">
    <source>
        <dbReference type="ARBA" id="ARBA00000681"/>
    </source>
</evidence>
<dbReference type="PANTHER" id="PTHR31490:SF88">
    <property type="entry name" value="BETA-XYLANASE"/>
    <property type="match status" value="1"/>
</dbReference>
<evidence type="ECO:0000256" key="7">
    <source>
        <dbReference type="ARBA" id="ARBA00023277"/>
    </source>
</evidence>
<dbReference type="Proteomes" id="UP000346198">
    <property type="component" value="Unassembled WGS sequence"/>
</dbReference>
<evidence type="ECO:0000256" key="9">
    <source>
        <dbReference type="ARBA" id="ARBA00023326"/>
    </source>
</evidence>
<evidence type="ECO:0000256" key="6">
    <source>
        <dbReference type="ARBA" id="ARBA00022801"/>
    </source>
</evidence>
<keyword evidence="13" id="KW-1185">Reference proteome</keyword>
<dbReference type="EMBL" id="CAAHFH010000001">
    <property type="protein sequence ID" value="VGO18650.1"/>
    <property type="molecule type" value="Genomic_DNA"/>
</dbReference>
<keyword evidence="5 10" id="KW-0732">Signal</keyword>
<protein>
    <recommendedName>
        <fullName evidence="3">endo-1,4-beta-xylanase</fullName>
        <ecNumber evidence="3">3.2.1.8</ecNumber>
    </recommendedName>
</protein>
<dbReference type="PROSITE" id="PS51257">
    <property type="entry name" value="PROKAR_LIPOPROTEIN"/>
    <property type="match status" value="1"/>
</dbReference>
<evidence type="ECO:0000256" key="8">
    <source>
        <dbReference type="ARBA" id="ARBA00023295"/>
    </source>
</evidence>
<keyword evidence="9" id="KW-0624">Polysaccharide degradation</keyword>
<organism evidence="12 13">
    <name type="scientific">Pontiella sulfatireligans</name>
    <dbReference type="NCBI Taxonomy" id="2750658"/>
    <lineage>
        <taxon>Bacteria</taxon>
        <taxon>Pseudomonadati</taxon>
        <taxon>Kiritimatiellota</taxon>
        <taxon>Kiritimatiellia</taxon>
        <taxon>Kiritimatiellales</taxon>
        <taxon>Pontiellaceae</taxon>
        <taxon>Pontiella</taxon>
    </lineage>
</organism>
<evidence type="ECO:0000256" key="5">
    <source>
        <dbReference type="ARBA" id="ARBA00022729"/>
    </source>
</evidence>
<dbReference type="Gene3D" id="3.20.20.80">
    <property type="entry name" value="Glycosidases"/>
    <property type="match status" value="1"/>
</dbReference>
<dbReference type="SMART" id="SM00633">
    <property type="entry name" value="Glyco_10"/>
    <property type="match status" value="1"/>
</dbReference>
<feature type="chain" id="PRO_5025406032" description="endo-1,4-beta-xylanase" evidence="10">
    <location>
        <begin position="26"/>
        <end position="628"/>
    </location>
</feature>
<accession>A0A6C2UEP5</accession>
<feature type="signal peptide" evidence="10">
    <location>
        <begin position="1"/>
        <end position="25"/>
    </location>
</feature>
<evidence type="ECO:0000256" key="2">
    <source>
        <dbReference type="ARBA" id="ARBA00007495"/>
    </source>
</evidence>
<evidence type="ECO:0000256" key="3">
    <source>
        <dbReference type="ARBA" id="ARBA00012590"/>
    </source>
</evidence>
<dbReference type="RefSeq" id="WP_136060113.1">
    <property type="nucleotide sequence ID" value="NZ_CAAHFH010000001.1"/>
</dbReference>
<evidence type="ECO:0000259" key="11">
    <source>
        <dbReference type="PROSITE" id="PS51760"/>
    </source>
</evidence>
<dbReference type="PROSITE" id="PS51760">
    <property type="entry name" value="GH10_2"/>
    <property type="match status" value="1"/>
</dbReference>
<dbReference type="GO" id="GO:0045493">
    <property type="term" value="P:xylan catabolic process"/>
    <property type="evidence" value="ECO:0007669"/>
    <property type="project" value="UniProtKB-KW"/>
</dbReference>
<evidence type="ECO:0000256" key="4">
    <source>
        <dbReference type="ARBA" id="ARBA00022651"/>
    </source>
</evidence>
<dbReference type="InterPro" id="IPR017853">
    <property type="entry name" value="GH"/>
</dbReference>
<gene>
    <name evidence="12" type="primary">rsgI6_1</name>
    <name evidence="12" type="ORF">SCARR_00703</name>
</gene>
<dbReference type="InterPro" id="IPR044846">
    <property type="entry name" value="GH10"/>
</dbReference>
<evidence type="ECO:0000313" key="13">
    <source>
        <dbReference type="Proteomes" id="UP000346198"/>
    </source>
</evidence>
<sequence length="628" mass="71207">MVVLRKWVLMAAVTALLCSCIGAIAGVGDAAMDADRNILEDLFLSTFQEQETAQDSFRLVDLSDSKYKKAVEIRNDHRGSPWSVRFEVAAAEKVHKGDVLLIHIVARCPETKNESGECDVPVAFSPQNLWGEDSAFSYEQRDLIKGAGLVDAITLQTDHRWKSFYYSVSVPVDLSGHPVFLMFDVGHVPQTLQIAKAAVYRYPAGYDISKLPKTKATYPGRESDAAWRKAALKRIEKHRMAPVSIQIVDGHRKAVEGAEVEVVLKRHQFEFGTSVNARQLTPWNPDYVNLRERIKHDFNEVSFGNTLKWFAMNGEWGEDYDFEKVAVPVLEWIRGNHLKTRGHVLVWPSAANVPSAVQKLLAEEPLNKKAIRQATYERVRDGVERTKAYFDEWDVVNESIPENEIMEKLDYGIMAEWIKLAQKTNPDGLFAINEYAILTAPSVGSKKQDVHHQRIRMLLEQGAPLGILGLQGHFPGTPVDPETIYKHLESFSEYDLPIQVTELDILSNDPQLISDFFRDFLIICYSHPNVKGVQFWHAYNYFYKNFKEGYSKNPTTFGWEKQPCATMYRKLVHGRWKTREEGFTGKNGTMQFKGHLGEYVVRVKANGQTITVPLTLEAGGAKKLITIN</sequence>
<keyword evidence="8" id="KW-0326">Glycosidase</keyword>
<reference evidence="12 13" key="1">
    <citation type="submission" date="2019-04" db="EMBL/GenBank/DDBJ databases">
        <authorList>
            <person name="Van Vliet M D."/>
        </authorList>
    </citation>
    <scope>NUCLEOTIDE SEQUENCE [LARGE SCALE GENOMIC DNA]</scope>
    <source>
        <strain evidence="12 13">F21</strain>
    </source>
</reference>
<dbReference type="InterPro" id="IPR001000">
    <property type="entry name" value="GH10_dom"/>
</dbReference>
<evidence type="ECO:0000313" key="12">
    <source>
        <dbReference type="EMBL" id="VGO18650.1"/>
    </source>
</evidence>
<keyword evidence="6" id="KW-0378">Hydrolase</keyword>
<evidence type="ECO:0000256" key="10">
    <source>
        <dbReference type="SAM" id="SignalP"/>
    </source>
</evidence>
<proteinExistence type="inferred from homology"/>
<comment type="catalytic activity">
    <reaction evidence="1">
        <text>Endohydrolysis of (1-&gt;4)-beta-D-xylosidic linkages in xylans.</text>
        <dbReference type="EC" id="3.2.1.8"/>
    </reaction>
</comment>
<dbReference type="AlphaFoldDB" id="A0A6C2UEP5"/>
<keyword evidence="7" id="KW-0119">Carbohydrate metabolism</keyword>
<keyword evidence="4" id="KW-0858">Xylan degradation</keyword>
<comment type="similarity">
    <text evidence="2">Belongs to the glycosyl hydrolase 10 (cellulase F) family.</text>
</comment>
<dbReference type="PANTHER" id="PTHR31490">
    <property type="entry name" value="GLYCOSYL HYDROLASE"/>
    <property type="match status" value="1"/>
</dbReference>
<feature type="domain" description="GH10" evidence="11">
    <location>
        <begin position="254"/>
        <end position="574"/>
    </location>
</feature>
<dbReference type="SUPFAM" id="SSF51445">
    <property type="entry name" value="(Trans)glycosidases"/>
    <property type="match status" value="1"/>
</dbReference>
<dbReference type="EC" id="3.2.1.8" evidence="3"/>